<keyword evidence="4" id="KW-0539">Nucleus</keyword>
<dbReference type="InterPro" id="IPR036390">
    <property type="entry name" value="WH_DNA-bd_sf"/>
</dbReference>
<dbReference type="PANTHER" id="PTHR10015:SF325">
    <property type="entry name" value="HEAT STRESS TRANSCRIPTION FACTOR A-8"/>
    <property type="match status" value="1"/>
</dbReference>
<dbReference type="Gene3D" id="1.10.10.10">
    <property type="entry name" value="Winged helix-like DNA-binding domain superfamily/Winged helix DNA-binding domain"/>
    <property type="match status" value="1"/>
</dbReference>
<reference evidence="6 7" key="1">
    <citation type="journal article" date="2021" name="Commun. Biol.">
        <title>The genome of Shorea leprosula (Dipterocarpaceae) highlights the ecological relevance of drought in aseasonal tropical rainforests.</title>
        <authorList>
            <person name="Ng K.K.S."/>
            <person name="Kobayashi M.J."/>
            <person name="Fawcett J.A."/>
            <person name="Hatakeyama M."/>
            <person name="Paape T."/>
            <person name="Ng C.H."/>
            <person name="Ang C.C."/>
            <person name="Tnah L.H."/>
            <person name="Lee C.T."/>
            <person name="Nishiyama T."/>
            <person name="Sese J."/>
            <person name="O'Brien M.J."/>
            <person name="Copetti D."/>
            <person name="Mohd Noor M.I."/>
            <person name="Ong R.C."/>
            <person name="Putra M."/>
            <person name="Sireger I.Z."/>
            <person name="Indrioko S."/>
            <person name="Kosugi Y."/>
            <person name="Izuno A."/>
            <person name="Isagi Y."/>
            <person name="Lee S.L."/>
            <person name="Shimizu K.K."/>
        </authorList>
    </citation>
    <scope>NUCLEOTIDE SEQUENCE [LARGE SCALE GENOMIC DNA]</scope>
    <source>
        <strain evidence="6">214</strain>
    </source>
</reference>
<evidence type="ECO:0000256" key="1">
    <source>
        <dbReference type="ARBA" id="ARBA00004123"/>
    </source>
</evidence>
<dbReference type="GO" id="GO:0003700">
    <property type="term" value="F:DNA-binding transcription factor activity"/>
    <property type="evidence" value="ECO:0007669"/>
    <property type="project" value="InterPro"/>
</dbReference>
<dbReference type="EMBL" id="BPVZ01000374">
    <property type="protein sequence ID" value="GKV50524.1"/>
    <property type="molecule type" value="Genomic_DNA"/>
</dbReference>
<keyword evidence="2" id="KW-0346">Stress response</keyword>
<organism evidence="6 7">
    <name type="scientific">Rubroshorea leprosula</name>
    <dbReference type="NCBI Taxonomy" id="152421"/>
    <lineage>
        <taxon>Eukaryota</taxon>
        <taxon>Viridiplantae</taxon>
        <taxon>Streptophyta</taxon>
        <taxon>Embryophyta</taxon>
        <taxon>Tracheophyta</taxon>
        <taxon>Spermatophyta</taxon>
        <taxon>Magnoliopsida</taxon>
        <taxon>eudicotyledons</taxon>
        <taxon>Gunneridae</taxon>
        <taxon>Pentapetalae</taxon>
        <taxon>rosids</taxon>
        <taxon>malvids</taxon>
        <taxon>Malvales</taxon>
        <taxon>Dipterocarpaceae</taxon>
        <taxon>Rubroshorea</taxon>
    </lineage>
</organism>
<dbReference type="InterPro" id="IPR036388">
    <property type="entry name" value="WH-like_DNA-bd_sf"/>
</dbReference>
<evidence type="ECO:0000259" key="5">
    <source>
        <dbReference type="Pfam" id="PF00447"/>
    </source>
</evidence>
<evidence type="ECO:0000256" key="3">
    <source>
        <dbReference type="ARBA" id="ARBA00023125"/>
    </source>
</evidence>
<protein>
    <recommendedName>
        <fullName evidence="5">HSF-type DNA-binding domain-containing protein</fullName>
    </recommendedName>
</protein>
<dbReference type="Proteomes" id="UP001054252">
    <property type="component" value="Unassembled WGS sequence"/>
</dbReference>
<name>A0AAV5MLW4_9ROSI</name>
<proteinExistence type="predicted"/>
<comment type="subcellular location">
    <subcellularLocation>
        <location evidence="1">Nucleus</location>
    </subcellularLocation>
</comment>
<dbReference type="GO" id="GO:0000978">
    <property type="term" value="F:RNA polymerase II cis-regulatory region sequence-specific DNA binding"/>
    <property type="evidence" value="ECO:0007669"/>
    <property type="project" value="TreeGrafter"/>
</dbReference>
<comment type="caution">
    <text evidence="6">The sequence shown here is derived from an EMBL/GenBank/DDBJ whole genome shotgun (WGS) entry which is preliminary data.</text>
</comment>
<evidence type="ECO:0000313" key="6">
    <source>
        <dbReference type="EMBL" id="GKV50524.1"/>
    </source>
</evidence>
<dbReference type="Pfam" id="PF00447">
    <property type="entry name" value="HSF_DNA-bind"/>
    <property type="match status" value="1"/>
</dbReference>
<dbReference type="AlphaFoldDB" id="A0AAV5MLW4"/>
<dbReference type="SUPFAM" id="SSF46785">
    <property type="entry name" value="Winged helix' DNA-binding domain"/>
    <property type="match status" value="1"/>
</dbReference>
<keyword evidence="7" id="KW-1185">Reference proteome</keyword>
<accession>A0AAV5MLW4</accession>
<evidence type="ECO:0000256" key="4">
    <source>
        <dbReference type="ARBA" id="ARBA00023242"/>
    </source>
</evidence>
<sequence>MVKSADNGSVSVAPFLKKCYDMVDDDSTDSIISWGQNIDSFVVWDPTQFCV</sequence>
<evidence type="ECO:0000256" key="2">
    <source>
        <dbReference type="ARBA" id="ARBA00023016"/>
    </source>
</evidence>
<keyword evidence="3" id="KW-0238">DNA-binding</keyword>
<feature type="domain" description="HSF-type DNA-binding" evidence="5">
    <location>
        <begin position="15"/>
        <end position="49"/>
    </location>
</feature>
<dbReference type="GO" id="GO:0006357">
    <property type="term" value="P:regulation of transcription by RNA polymerase II"/>
    <property type="evidence" value="ECO:0007669"/>
    <property type="project" value="TreeGrafter"/>
</dbReference>
<dbReference type="PANTHER" id="PTHR10015">
    <property type="entry name" value="HEAT SHOCK TRANSCRIPTION FACTOR"/>
    <property type="match status" value="1"/>
</dbReference>
<dbReference type="InterPro" id="IPR000232">
    <property type="entry name" value="HSF_DNA-bd"/>
</dbReference>
<dbReference type="GO" id="GO:0005634">
    <property type="term" value="C:nucleus"/>
    <property type="evidence" value="ECO:0007669"/>
    <property type="project" value="UniProtKB-SubCell"/>
</dbReference>
<dbReference type="GO" id="GO:0034605">
    <property type="term" value="P:cellular response to heat"/>
    <property type="evidence" value="ECO:0007669"/>
    <property type="project" value="TreeGrafter"/>
</dbReference>
<evidence type="ECO:0000313" key="7">
    <source>
        <dbReference type="Proteomes" id="UP001054252"/>
    </source>
</evidence>
<gene>
    <name evidence="6" type="ORF">SLEP1_g57227</name>
</gene>